<comment type="similarity">
    <text evidence="5">Belongs to the thioredoxin family.</text>
</comment>
<proteinExistence type="inferred from homology"/>
<feature type="active site" description="Nucleophile" evidence="6">
    <location>
        <position position="21"/>
    </location>
</feature>
<dbReference type="STRING" id="33097.A0A150GCI1"/>
<reference evidence="10" key="1">
    <citation type="journal article" date="2016" name="Nat. Commun.">
        <title>The Gonium pectorale genome demonstrates co-option of cell cycle regulation during the evolution of multicellularity.</title>
        <authorList>
            <person name="Hanschen E.R."/>
            <person name="Marriage T.N."/>
            <person name="Ferris P.J."/>
            <person name="Hamaji T."/>
            <person name="Toyoda A."/>
            <person name="Fujiyama A."/>
            <person name="Neme R."/>
            <person name="Noguchi H."/>
            <person name="Minakuchi Y."/>
            <person name="Suzuki M."/>
            <person name="Kawai-Toyooka H."/>
            <person name="Smith D.R."/>
            <person name="Sparks H."/>
            <person name="Anderson J."/>
            <person name="Bakaric R."/>
            <person name="Luria V."/>
            <person name="Karger A."/>
            <person name="Kirschner M.W."/>
            <person name="Durand P.M."/>
            <person name="Michod R.E."/>
            <person name="Nozaki H."/>
            <person name="Olson B.J."/>
        </authorList>
    </citation>
    <scope>NUCLEOTIDE SEQUENCE [LARGE SCALE GENOMIC DNA]</scope>
    <source>
        <strain evidence="10">NIES-2863</strain>
    </source>
</reference>
<feature type="site" description="Contributes to redox potential value" evidence="6">
    <location>
        <position position="19"/>
    </location>
</feature>
<accession>A0A150GCI1</accession>
<dbReference type="EMBL" id="LSYV01000035">
    <property type="protein sequence ID" value="KXZ47528.1"/>
    <property type="molecule type" value="Genomic_DNA"/>
</dbReference>
<dbReference type="PROSITE" id="PS00194">
    <property type="entry name" value="THIOREDOXIN_1"/>
    <property type="match status" value="1"/>
</dbReference>
<gene>
    <name evidence="9" type="ORF">GPECTOR_34g687</name>
</gene>
<dbReference type="GO" id="GO:0015035">
    <property type="term" value="F:protein-disulfide reductase activity"/>
    <property type="evidence" value="ECO:0007669"/>
    <property type="project" value="InterPro"/>
</dbReference>
<evidence type="ECO:0000256" key="2">
    <source>
        <dbReference type="ARBA" id="ARBA00022982"/>
    </source>
</evidence>
<evidence type="ECO:0000256" key="4">
    <source>
        <dbReference type="ARBA" id="ARBA00023284"/>
    </source>
</evidence>
<dbReference type="Pfam" id="PF00085">
    <property type="entry name" value="Thioredoxin"/>
    <property type="match status" value="1"/>
</dbReference>
<evidence type="ECO:0000256" key="7">
    <source>
        <dbReference type="PIRSR" id="PIRSR000077-4"/>
    </source>
</evidence>
<dbReference type="InterPro" id="IPR017937">
    <property type="entry name" value="Thioredoxin_CS"/>
</dbReference>
<dbReference type="PANTHER" id="PTHR45663:SF15">
    <property type="entry name" value="THIOREDOXIN Y1, CHLOROPLASTIC"/>
    <property type="match status" value="1"/>
</dbReference>
<feature type="site" description="Deprotonates C-terminal active site Cys" evidence="6">
    <location>
        <position position="12"/>
    </location>
</feature>
<keyword evidence="3 7" id="KW-1015">Disulfide bond</keyword>
<protein>
    <recommendedName>
        <fullName evidence="5">Thioredoxin</fullName>
    </recommendedName>
</protein>
<evidence type="ECO:0000256" key="5">
    <source>
        <dbReference type="PIRNR" id="PIRNR000077"/>
    </source>
</evidence>
<evidence type="ECO:0000313" key="9">
    <source>
        <dbReference type="EMBL" id="KXZ47528.1"/>
    </source>
</evidence>
<sequence>MLSRSEVPLLVDFYANWCGPCTMMSPTLASVAAKLKGQLQVVKIDTDRYPGIASQHRVQALPTIALFVRGQVVFRFEGVISEAQLLEKLQYFLAAASPAGQGS</sequence>
<feature type="active site" description="Nucleophile" evidence="6">
    <location>
        <position position="18"/>
    </location>
</feature>
<feature type="disulfide bond" description="Redox-active" evidence="7">
    <location>
        <begin position="18"/>
        <end position="21"/>
    </location>
</feature>
<evidence type="ECO:0000256" key="3">
    <source>
        <dbReference type="ARBA" id="ARBA00023157"/>
    </source>
</evidence>
<keyword evidence="10" id="KW-1185">Reference proteome</keyword>
<keyword evidence="4 7" id="KW-0676">Redox-active center</keyword>
<feature type="site" description="Contributes to redox potential value" evidence="6">
    <location>
        <position position="20"/>
    </location>
</feature>
<dbReference type="InterPro" id="IPR036249">
    <property type="entry name" value="Thioredoxin-like_sf"/>
</dbReference>
<dbReference type="PROSITE" id="PS51352">
    <property type="entry name" value="THIOREDOXIN_2"/>
    <property type="match status" value="1"/>
</dbReference>
<keyword evidence="1" id="KW-0813">Transport</keyword>
<evidence type="ECO:0000256" key="6">
    <source>
        <dbReference type="PIRSR" id="PIRSR000077-1"/>
    </source>
</evidence>
<dbReference type="InterPro" id="IPR005746">
    <property type="entry name" value="Thioredoxin"/>
</dbReference>
<keyword evidence="2" id="KW-0249">Electron transport</keyword>
<dbReference type="PANTHER" id="PTHR45663">
    <property type="entry name" value="GEO12009P1"/>
    <property type="match status" value="1"/>
</dbReference>
<dbReference type="PRINTS" id="PR00421">
    <property type="entry name" value="THIOREDOXIN"/>
</dbReference>
<dbReference type="AlphaFoldDB" id="A0A150GCI1"/>
<dbReference type="InterPro" id="IPR013766">
    <property type="entry name" value="Thioredoxin_domain"/>
</dbReference>
<dbReference type="PIRSF" id="PIRSF000077">
    <property type="entry name" value="Thioredoxin"/>
    <property type="match status" value="1"/>
</dbReference>
<feature type="domain" description="Thioredoxin" evidence="8">
    <location>
        <begin position="1"/>
        <end position="94"/>
    </location>
</feature>
<dbReference type="Gene3D" id="3.40.30.10">
    <property type="entry name" value="Glutaredoxin"/>
    <property type="match status" value="1"/>
</dbReference>
<comment type="caution">
    <text evidence="9">The sequence shown here is derived from an EMBL/GenBank/DDBJ whole genome shotgun (WGS) entry which is preliminary data.</text>
</comment>
<dbReference type="GO" id="GO:0005737">
    <property type="term" value="C:cytoplasm"/>
    <property type="evidence" value="ECO:0007669"/>
    <property type="project" value="TreeGrafter"/>
</dbReference>
<name>A0A150GCI1_GONPE</name>
<dbReference type="OrthoDB" id="2121326at2759"/>
<evidence type="ECO:0000256" key="1">
    <source>
        <dbReference type="ARBA" id="ARBA00022448"/>
    </source>
</evidence>
<dbReference type="CDD" id="cd02947">
    <property type="entry name" value="TRX_family"/>
    <property type="match status" value="1"/>
</dbReference>
<dbReference type="Proteomes" id="UP000075714">
    <property type="component" value="Unassembled WGS sequence"/>
</dbReference>
<evidence type="ECO:0000313" key="10">
    <source>
        <dbReference type="Proteomes" id="UP000075714"/>
    </source>
</evidence>
<evidence type="ECO:0000259" key="8">
    <source>
        <dbReference type="PROSITE" id="PS51352"/>
    </source>
</evidence>
<dbReference type="SUPFAM" id="SSF52833">
    <property type="entry name" value="Thioredoxin-like"/>
    <property type="match status" value="1"/>
</dbReference>
<organism evidence="9 10">
    <name type="scientific">Gonium pectorale</name>
    <name type="common">Green alga</name>
    <dbReference type="NCBI Taxonomy" id="33097"/>
    <lineage>
        <taxon>Eukaryota</taxon>
        <taxon>Viridiplantae</taxon>
        <taxon>Chlorophyta</taxon>
        <taxon>core chlorophytes</taxon>
        <taxon>Chlorophyceae</taxon>
        <taxon>CS clade</taxon>
        <taxon>Chlamydomonadales</taxon>
        <taxon>Volvocaceae</taxon>
        <taxon>Gonium</taxon>
    </lineage>
</organism>